<reference evidence="10" key="1">
    <citation type="submission" date="2022-01" db="EMBL/GenBank/DDBJ databases">
        <authorList>
            <person name="Criscuolo A."/>
        </authorList>
    </citation>
    <scope>NUCLEOTIDE SEQUENCE</scope>
    <source>
        <strain evidence="10">CIP111893</strain>
    </source>
</reference>
<dbReference type="Gene3D" id="3.90.550.10">
    <property type="entry name" value="Spore Coat Polysaccharide Biosynthesis Protein SpsA, Chain A"/>
    <property type="match status" value="1"/>
</dbReference>
<comment type="caution">
    <text evidence="10">The sequence shown here is derived from an EMBL/GenBank/DDBJ whole genome shotgun (WGS) entry which is preliminary data.</text>
</comment>
<sequence length="249" mass="28837">MHTQLSVIIPVYNSQDSIGIVVEKLLMEYADLYRMEIIMVNDGSVDRSKEVCTLLANQHFNVTLLDLERNYGQQTAIFKGLALAQGDYIALMDDDMQNPPEELVKLVNKIAEGFDVVIGQRVAYKQSSFRKLISYLNTLTFNYLSHSGKKMYFSNFIIMQKSIVKEILKRSSSNPNVYGSILQMTDNIAHTPTLHRKRQHGRSNYTLWKLLRHWFNSLPYFTTKATRFSLFLALFLILGMVITFIYLWI</sequence>
<protein>
    <submittedName>
        <fullName evidence="10">Undecaprenyl-phosphate 4-deoxy-4-formamido-L-arabinose transferase</fullName>
        <ecNumber evidence="10">2.4.2.53</ecNumber>
    </submittedName>
</protein>
<dbReference type="SUPFAM" id="SSF53448">
    <property type="entry name" value="Nucleotide-diphospho-sugar transferases"/>
    <property type="match status" value="1"/>
</dbReference>
<evidence type="ECO:0000313" key="11">
    <source>
        <dbReference type="Proteomes" id="UP000838686"/>
    </source>
</evidence>
<evidence type="ECO:0000256" key="6">
    <source>
        <dbReference type="ARBA" id="ARBA00022989"/>
    </source>
</evidence>
<evidence type="ECO:0000256" key="5">
    <source>
        <dbReference type="ARBA" id="ARBA00022985"/>
    </source>
</evidence>
<evidence type="ECO:0000256" key="3">
    <source>
        <dbReference type="ARBA" id="ARBA00022679"/>
    </source>
</evidence>
<dbReference type="InterPro" id="IPR050256">
    <property type="entry name" value="Glycosyltransferase_2"/>
</dbReference>
<gene>
    <name evidence="10" type="primary">arnC</name>
    <name evidence="10" type="ORF">PAECIP111893_01698</name>
</gene>
<evidence type="ECO:0000256" key="7">
    <source>
        <dbReference type="ARBA" id="ARBA00023136"/>
    </source>
</evidence>
<keyword evidence="3 10" id="KW-0808">Transferase</keyword>
<keyword evidence="7 8" id="KW-0472">Membrane</keyword>
<evidence type="ECO:0000259" key="9">
    <source>
        <dbReference type="Pfam" id="PF00535"/>
    </source>
</evidence>
<evidence type="ECO:0000256" key="1">
    <source>
        <dbReference type="ARBA" id="ARBA00022475"/>
    </source>
</evidence>
<dbReference type="EMBL" id="CAKMMF010000007">
    <property type="protein sequence ID" value="CAH1201692.1"/>
    <property type="molecule type" value="Genomic_DNA"/>
</dbReference>
<keyword evidence="6 8" id="KW-1133">Transmembrane helix</keyword>
<evidence type="ECO:0000256" key="8">
    <source>
        <dbReference type="SAM" id="Phobius"/>
    </source>
</evidence>
<feature type="transmembrane region" description="Helical" evidence="8">
    <location>
        <begin position="228"/>
        <end position="248"/>
    </location>
</feature>
<dbReference type="InterPro" id="IPR029044">
    <property type="entry name" value="Nucleotide-diphossugar_trans"/>
</dbReference>
<evidence type="ECO:0000256" key="2">
    <source>
        <dbReference type="ARBA" id="ARBA00022676"/>
    </source>
</evidence>
<dbReference type="InterPro" id="IPR001173">
    <property type="entry name" value="Glyco_trans_2-like"/>
</dbReference>
<evidence type="ECO:0000256" key="4">
    <source>
        <dbReference type="ARBA" id="ARBA00022692"/>
    </source>
</evidence>
<proteinExistence type="predicted"/>
<dbReference type="EC" id="2.4.2.53" evidence="10"/>
<dbReference type="PANTHER" id="PTHR48090">
    <property type="entry name" value="UNDECAPRENYL-PHOSPHATE 4-DEOXY-4-FORMAMIDO-L-ARABINOSE TRANSFERASE-RELATED"/>
    <property type="match status" value="1"/>
</dbReference>
<dbReference type="PANTHER" id="PTHR48090:SF3">
    <property type="entry name" value="UNDECAPRENYL-PHOSPHATE 4-DEOXY-4-FORMAMIDO-L-ARABINOSE TRANSFERASE"/>
    <property type="match status" value="1"/>
</dbReference>
<keyword evidence="1" id="KW-1003">Cell membrane</keyword>
<evidence type="ECO:0000313" key="10">
    <source>
        <dbReference type="EMBL" id="CAH1201692.1"/>
    </source>
</evidence>
<dbReference type="Proteomes" id="UP000838686">
    <property type="component" value="Unassembled WGS sequence"/>
</dbReference>
<dbReference type="Pfam" id="PF00535">
    <property type="entry name" value="Glycos_transf_2"/>
    <property type="match status" value="1"/>
</dbReference>
<accession>A0ABM9C2S1</accession>
<keyword evidence="2 10" id="KW-0328">Glycosyltransferase</keyword>
<name>A0ABM9C2S1_9BACL</name>
<feature type="domain" description="Glycosyltransferase 2-like" evidence="9">
    <location>
        <begin position="6"/>
        <end position="145"/>
    </location>
</feature>
<organism evidence="10 11">
    <name type="scientific">Paenibacillus plantiphilus</name>
    <dbReference type="NCBI Taxonomy" id="2905650"/>
    <lineage>
        <taxon>Bacteria</taxon>
        <taxon>Bacillati</taxon>
        <taxon>Bacillota</taxon>
        <taxon>Bacilli</taxon>
        <taxon>Bacillales</taxon>
        <taxon>Paenibacillaceae</taxon>
        <taxon>Paenibacillus</taxon>
    </lineage>
</organism>
<keyword evidence="4 8" id="KW-0812">Transmembrane</keyword>
<dbReference type="GO" id="GO:0099621">
    <property type="term" value="F:undecaprenyl-phosphate 4-deoxy-4-formamido-L-arabinose transferase activity"/>
    <property type="evidence" value="ECO:0007669"/>
    <property type="project" value="UniProtKB-EC"/>
</dbReference>
<keyword evidence="5" id="KW-0448">Lipopolysaccharide biosynthesis</keyword>
<keyword evidence="11" id="KW-1185">Reference proteome</keyword>